<keyword evidence="8" id="KW-0902">Two-component regulatory system</keyword>
<accession>A0AA45L896</accession>
<evidence type="ECO:0000256" key="7">
    <source>
        <dbReference type="ARBA" id="ARBA00022840"/>
    </source>
</evidence>
<proteinExistence type="predicted"/>
<name>A0AA45L896_9PSEU</name>
<evidence type="ECO:0000256" key="8">
    <source>
        <dbReference type="ARBA" id="ARBA00023012"/>
    </source>
</evidence>
<dbReference type="EC" id="2.7.13.3" evidence="2"/>
<evidence type="ECO:0000313" key="12">
    <source>
        <dbReference type="Proteomes" id="UP000677152"/>
    </source>
</evidence>
<sequence length="504" mass="52271">MTPLLLRVLPLPLTAAFLAVLHGPAPTGPADRSLGLGAAALTGTAGRFPLTAALLNPVLLLAAELVGADVASPVLFILTTISLAQLWARRDGWPCWSAAAAFAAAQVAIYAPHYDPLLSTSSLVLTTGPPVLLGWHVRSVRHAREAERGRDDAVRHARLAERAAIARELRDLVAHHLASITVQVGAARHALGGAHPGVDRALDQAHGTGRAALTDLKRLMAVLRDPAAGQDGTGVVVGEAGLTTALRAAVDRTRAAGAVVEAEVDGAVAGLDSIRRISVLRVVQEGLTNVVKHAGPRPRARVRVAVGEEVRIVVADDGPAPRPPHNPGFGLVGMRERVGLLGGSISAGGWAGAGLGAGGRHPDRGRAVIRVLLVDDQHLVRAGLRMLCGSSADLDVVGEAAEGGEAVLLVERPAPDVVLMDLRMPGVDGITATARILASRPATRVLVLTTFDDDEHLYPALDAGARGFLGKDAPPEELLDAIRRTAAGESPWVRLAVPAIRDPG</sequence>
<dbReference type="InterPro" id="IPR011006">
    <property type="entry name" value="CheY-like_superfamily"/>
</dbReference>
<keyword evidence="4" id="KW-0808">Transferase</keyword>
<dbReference type="AlphaFoldDB" id="A0AA45L896"/>
<dbReference type="InterPro" id="IPR001789">
    <property type="entry name" value="Sig_transdc_resp-reg_receiver"/>
</dbReference>
<dbReference type="SUPFAM" id="SSF52172">
    <property type="entry name" value="CheY-like"/>
    <property type="match status" value="1"/>
</dbReference>
<dbReference type="CDD" id="cd17535">
    <property type="entry name" value="REC_NarL-like"/>
    <property type="match status" value="1"/>
</dbReference>
<dbReference type="Gene3D" id="3.30.565.10">
    <property type="entry name" value="Histidine kinase-like ATPase, C-terminal domain"/>
    <property type="match status" value="1"/>
</dbReference>
<evidence type="ECO:0000256" key="2">
    <source>
        <dbReference type="ARBA" id="ARBA00012438"/>
    </source>
</evidence>
<keyword evidence="3 9" id="KW-0597">Phosphoprotein</keyword>
<dbReference type="GO" id="GO:0005524">
    <property type="term" value="F:ATP binding"/>
    <property type="evidence" value="ECO:0007669"/>
    <property type="project" value="UniProtKB-KW"/>
</dbReference>
<keyword evidence="6" id="KW-0418">Kinase</keyword>
<evidence type="ECO:0000256" key="9">
    <source>
        <dbReference type="PROSITE-ProRule" id="PRU00169"/>
    </source>
</evidence>
<evidence type="ECO:0000256" key="1">
    <source>
        <dbReference type="ARBA" id="ARBA00000085"/>
    </source>
</evidence>
<dbReference type="Gene3D" id="3.40.50.2300">
    <property type="match status" value="1"/>
</dbReference>
<dbReference type="InterPro" id="IPR058245">
    <property type="entry name" value="NreC/VraR/RcsB-like_REC"/>
</dbReference>
<dbReference type="SMART" id="SM00387">
    <property type="entry name" value="HATPase_c"/>
    <property type="match status" value="1"/>
</dbReference>
<keyword evidence="7" id="KW-0067">ATP-binding</keyword>
<dbReference type="PANTHER" id="PTHR24421">
    <property type="entry name" value="NITRATE/NITRITE SENSOR PROTEIN NARX-RELATED"/>
    <property type="match status" value="1"/>
</dbReference>
<protein>
    <recommendedName>
        <fullName evidence="2">histidine kinase</fullName>
        <ecNumber evidence="2">2.7.13.3</ecNumber>
    </recommendedName>
</protein>
<comment type="catalytic activity">
    <reaction evidence="1">
        <text>ATP + protein L-histidine = ADP + protein N-phospho-L-histidine.</text>
        <dbReference type="EC" id="2.7.13.3"/>
    </reaction>
</comment>
<dbReference type="CDD" id="cd16917">
    <property type="entry name" value="HATPase_UhpB-NarQ-NarX-like"/>
    <property type="match status" value="1"/>
</dbReference>
<gene>
    <name evidence="11" type="ORF">KCV87_03295</name>
</gene>
<dbReference type="EMBL" id="CP073249">
    <property type="protein sequence ID" value="QUF05156.1"/>
    <property type="molecule type" value="Genomic_DNA"/>
</dbReference>
<dbReference type="Pfam" id="PF07730">
    <property type="entry name" value="HisKA_3"/>
    <property type="match status" value="1"/>
</dbReference>
<feature type="domain" description="Response regulatory" evidence="10">
    <location>
        <begin position="370"/>
        <end position="486"/>
    </location>
</feature>
<dbReference type="Pfam" id="PF13581">
    <property type="entry name" value="HATPase_c_2"/>
    <property type="match status" value="1"/>
</dbReference>
<dbReference type="InterPro" id="IPR011712">
    <property type="entry name" value="Sig_transdc_His_kin_sub3_dim/P"/>
</dbReference>
<evidence type="ECO:0000256" key="4">
    <source>
        <dbReference type="ARBA" id="ARBA00022679"/>
    </source>
</evidence>
<dbReference type="SMART" id="SM00448">
    <property type="entry name" value="REC"/>
    <property type="match status" value="1"/>
</dbReference>
<dbReference type="PROSITE" id="PS50110">
    <property type="entry name" value="RESPONSE_REGULATORY"/>
    <property type="match status" value="1"/>
</dbReference>
<evidence type="ECO:0000256" key="5">
    <source>
        <dbReference type="ARBA" id="ARBA00022741"/>
    </source>
</evidence>
<reference evidence="11" key="1">
    <citation type="submission" date="2021-04" db="EMBL/GenBank/DDBJ databases">
        <title>Genomic sequence of Actinosynnema pretiosum subsp. pretiosum ATCC 31280 (C-14919).</title>
        <authorList>
            <person name="Bai L."/>
            <person name="Wang X."/>
            <person name="Xiao Y."/>
        </authorList>
    </citation>
    <scope>NUCLEOTIDE SEQUENCE</scope>
    <source>
        <strain evidence="11">ATCC 31280</strain>
    </source>
</reference>
<dbReference type="PANTHER" id="PTHR24421:SF10">
    <property type="entry name" value="NITRATE_NITRITE SENSOR PROTEIN NARQ"/>
    <property type="match status" value="1"/>
</dbReference>
<dbReference type="InterPro" id="IPR036890">
    <property type="entry name" value="HATPase_C_sf"/>
</dbReference>
<keyword evidence="5" id="KW-0547">Nucleotide-binding</keyword>
<evidence type="ECO:0000256" key="3">
    <source>
        <dbReference type="ARBA" id="ARBA00022553"/>
    </source>
</evidence>
<evidence type="ECO:0000259" key="10">
    <source>
        <dbReference type="PROSITE" id="PS50110"/>
    </source>
</evidence>
<dbReference type="GO" id="GO:0016020">
    <property type="term" value="C:membrane"/>
    <property type="evidence" value="ECO:0007669"/>
    <property type="project" value="InterPro"/>
</dbReference>
<dbReference type="InterPro" id="IPR003594">
    <property type="entry name" value="HATPase_dom"/>
</dbReference>
<dbReference type="GO" id="GO:0046983">
    <property type="term" value="F:protein dimerization activity"/>
    <property type="evidence" value="ECO:0007669"/>
    <property type="project" value="InterPro"/>
</dbReference>
<dbReference type="Proteomes" id="UP000677152">
    <property type="component" value="Chromosome"/>
</dbReference>
<dbReference type="Pfam" id="PF00072">
    <property type="entry name" value="Response_reg"/>
    <property type="match status" value="1"/>
</dbReference>
<dbReference type="Gene3D" id="1.20.5.1930">
    <property type="match status" value="1"/>
</dbReference>
<evidence type="ECO:0000256" key="6">
    <source>
        <dbReference type="ARBA" id="ARBA00022777"/>
    </source>
</evidence>
<dbReference type="SUPFAM" id="SSF55874">
    <property type="entry name" value="ATPase domain of HSP90 chaperone/DNA topoisomerase II/histidine kinase"/>
    <property type="match status" value="1"/>
</dbReference>
<dbReference type="InterPro" id="IPR050482">
    <property type="entry name" value="Sensor_HK_TwoCompSys"/>
</dbReference>
<evidence type="ECO:0000313" key="11">
    <source>
        <dbReference type="EMBL" id="QUF05156.1"/>
    </source>
</evidence>
<feature type="modified residue" description="4-aspartylphosphate" evidence="9">
    <location>
        <position position="421"/>
    </location>
</feature>
<organism evidence="11 12">
    <name type="scientific">Actinosynnema pretiosum subsp. pretiosum</name>
    <dbReference type="NCBI Taxonomy" id="103721"/>
    <lineage>
        <taxon>Bacteria</taxon>
        <taxon>Bacillati</taxon>
        <taxon>Actinomycetota</taxon>
        <taxon>Actinomycetes</taxon>
        <taxon>Pseudonocardiales</taxon>
        <taxon>Pseudonocardiaceae</taxon>
        <taxon>Actinosynnema</taxon>
    </lineage>
</organism>
<dbReference type="GO" id="GO:0000155">
    <property type="term" value="F:phosphorelay sensor kinase activity"/>
    <property type="evidence" value="ECO:0007669"/>
    <property type="project" value="InterPro"/>
</dbReference>